<feature type="signal peptide" evidence="1">
    <location>
        <begin position="1"/>
        <end position="28"/>
    </location>
</feature>
<protein>
    <submittedName>
        <fullName evidence="3">Uncharacterized protein LOC114249133</fullName>
    </submittedName>
</protein>
<evidence type="ECO:0000313" key="2">
    <source>
        <dbReference type="Proteomes" id="UP000504629"/>
    </source>
</evidence>
<dbReference type="Proteomes" id="UP000504629">
    <property type="component" value="Unplaced"/>
</dbReference>
<keyword evidence="1" id="KW-0732">Signal</keyword>
<accession>A0A6J2KBV6</accession>
<reference evidence="3" key="1">
    <citation type="submission" date="2025-08" db="UniProtKB">
        <authorList>
            <consortium name="RefSeq"/>
        </authorList>
    </citation>
    <scope>IDENTIFICATION</scope>
    <source>
        <tissue evidence="3">Silk gland</tissue>
    </source>
</reference>
<evidence type="ECO:0000313" key="3">
    <source>
        <dbReference type="RefSeq" id="XP_028038407.1"/>
    </source>
</evidence>
<proteinExistence type="predicted"/>
<dbReference type="OrthoDB" id="8190314at2759"/>
<dbReference type="RefSeq" id="XP_028038407.1">
    <property type="nucleotide sequence ID" value="XM_028182606.1"/>
</dbReference>
<dbReference type="KEGG" id="bman:114249133"/>
<gene>
    <name evidence="3" type="primary">LOC114249133</name>
</gene>
<keyword evidence="2" id="KW-1185">Reference proteome</keyword>
<dbReference type="GeneID" id="114249133"/>
<evidence type="ECO:0000256" key="1">
    <source>
        <dbReference type="SAM" id="SignalP"/>
    </source>
</evidence>
<sequence>MCSNFNFNLKIVVKLLCCNLLFIPLVNMDNNNNFVGNNTKVTMETNSSLLKVVGNNCIIYVRTNYGDIEVVGNNCRVEVTNNYGIIHVVGANGLVNINKRWRGDSVQLLGANCRLIVAGKLMSAPSYEAQLSPSSTDLDDVIEPIFPFVMQ</sequence>
<feature type="chain" id="PRO_5027061918" evidence="1">
    <location>
        <begin position="29"/>
        <end position="151"/>
    </location>
</feature>
<name>A0A6J2KBV6_BOMMA</name>
<organism evidence="2 3">
    <name type="scientific">Bombyx mandarina</name>
    <name type="common">Wild silk moth</name>
    <name type="synonym">Wild silkworm</name>
    <dbReference type="NCBI Taxonomy" id="7092"/>
    <lineage>
        <taxon>Eukaryota</taxon>
        <taxon>Metazoa</taxon>
        <taxon>Ecdysozoa</taxon>
        <taxon>Arthropoda</taxon>
        <taxon>Hexapoda</taxon>
        <taxon>Insecta</taxon>
        <taxon>Pterygota</taxon>
        <taxon>Neoptera</taxon>
        <taxon>Endopterygota</taxon>
        <taxon>Lepidoptera</taxon>
        <taxon>Glossata</taxon>
        <taxon>Ditrysia</taxon>
        <taxon>Bombycoidea</taxon>
        <taxon>Bombycidae</taxon>
        <taxon>Bombycinae</taxon>
        <taxon>Bombyx</taxon>
    </lineage>
</organism>
<dbReference type="AlphaFoldDB" id="A0A6J2KBV6"/>